<reference evidence="1 2" key="1">
    <citation type="submission" date="2015-04" db="EMBL/GenBank/DDBJ databases">
        <title>Complete genome sequence of Schizopora paradoxa KUC8140, a cosmopolitan wood degrader in East Asia.</title>
        <authorList>
            <consortium name="DOE Joint Genome Institute"/>
            <person name="Min B."/>
            <person name="Park H."/>
            <person name="Jang Y."/>
            <person name="Kim J.-J."/>
            <person name="Kim K.H."/>
            <person name="Pangilinan J."/>
            <person name="Lipzen A."/>
            <person name="Riley R."/>
            <person name="Grigoriev I.V."/>
            <person name="Spatafora J.W."/>
            <person name="Choi I.-G."/>
        </authorList>
    </citation>
    <scope>NUCLEOTIDE SEQUENCE [LARGE SCALE GENOMIC DNA]</scope>
    <source>
        <strain evidence="1 2">KUC8140</strain>
    </source>
</reference>
<keyword evidence="2" id="KW-1185">Reference proteome</keyword>
<organism evidence="1 2">
    <name type="scientific">Schizopora paradoxa</name>
    <dbReference type="NCBI Taxonomy" id="27342"/>
    <lineage>
        <taxon>Eukaryota</taxon>
        <taxon>Fungi</taxon>
        <taxon>Dikarya</taxon>
        <taxon>Basidiomycota</taxon>
        <taxon>Agaricomycotina</taxon>
        <taxon>Agaricomycetes</taxon>
        <taxon>Hymenochaetales</taxon>
        <taxon>Schizoporaceae</taxon>
        <taxon>Schizopora</taxon>
    </lineage>
</organism>
<protein>
    <submittedName>
        <fullName evidence="1">Uncharacterized protein</fullName>
    </submittedName>
</protein>
<evidence type="ECO:0000313" key="1">
    <source>
        <dbReference type="EMBL" id="KLO19886.1"/>
    </source>
</evidence>
<proteinExistence type="predicted"/>
<dbReference type="EMBL" id="KQ085884">
    <property type="protein sequence ID" value="KLO19886.1"/>
    <property type="molecule type" value="Genomic_DNA"/>
</dbReference>
<dbReference type="OrthoDB" id="2973273at2759"/>
<name>A0A0H2SRX5_9AGAM</name>
<dbReference type="InParanoid" id="A0A0H2SRX5"/>
<dbReference type="Proteomes" id="UP000053477">
    <property type="component" value="Unassembled WGS sequence"/>
</dbReference>
<accession>A0A0H2SRX5</accession>
<dbReference type="AlphaFoldDB" id="A0A0H2SRX5"/>
<gene>
    <name evidence="1" type="ORF">SCHPADRAFT_44860</name>
</gene>
<evidence type="ECO:0000313" key="2">
    <source>
        <dbReference type="Proteomes" id="UP000053477"/>
    </source>
</evidence>
<sequence length="135" mass="14700">MEPIRAEREDVVGYGKTVKTTATLYRDGTLLVNAETKCTNNFHGLRARITVLILDGNQQAIGVSQEMRCTTRGGVLDIFTPSSGRDQFRQRCSDPIGERAVSLEISQSDDTGMGGDKLMNLLSRAKEAHAAVADL</sequence>